<gene>
    <name evidence="10" type="ORF">QBC46DRAFT_270035</name>
</gene>
<dbReference type="InterPro" id="IPR050121">
    <property type="entry name" value="Cytochrome_P450_monoxygenase"/>
</dbReference>
<dbReference type="InterPro" id="IPR017972">
    <property type="entry name" value="Cyt_P450_CS"/>
</dbReference>
<dbReference type="AlphaFoldDB" id="A0AAN6S039"/>
<evidence type="ECO:0000256" key="6">
    <source>
        <dbReference type="ARBA" id="ARBA00023004"/>
    </source>
</evidence>
<keyword evidence="7 9" id="KW-0503">Monooxygenase</keyword>
<evidence type="ECO:0000256" key="8">
    <source>
        <dbReference type="PIRSR" id="PIRSR602401-1"/>
    </source>
</evidence>
<keyword evidence="5 9" id="KW-0560">Oxidoreductase</keyword>
<keyword evidence="4 8" id="KW-0479">Metal-binding</keyword>
<evidence type="ECO:0000313" key="10">
    <source>
        <dbReference type="EMBL" id="KAK3936257.1"/>
    </source>
</evidence>
<evidence type="ECO:0000256" key="5">
    <source>
        <dbReference type="ARBA" id="ARBA00023002"/>
    </source>
</evidence>
<dbReference type="Pfam" id="PF00067">
    <property type="entry name" value="p450"/>
    <property type="match status" value="1"/>
</dbReference>
<accession>A0AAN6S039</accession>
<dbReference type="SUPFAM" id="SSF48264">
    <property type="entry name" value="Cytochrome P450"/>
    <property type="match status" value="1"/>
</dbReference>
<dbReference type="InterPro" id="IPR002401">
    <property type="entry name" value="Cyt_P450_E_grp-I"/>
</dbReference>
<feature type="binding site" description="axial binding residue" evidence="8">
    <location>
        <position position="432"/>
    </location>
    <ligand>
        <name>heme</name>
        <dbReference type="ChEBI" id="CHEBI:30413"/>
    </ligand>
    <ligandPart>
        <name>Fe</name>
        <dbReference type="ChEBI" id="CHEBI:18248"/>
    </ligandPart>
</feature>
<dbReference type="Gene3D" id="1.10.630.10">
    <property type="entry name" value="Cytochrome P450"/>
    <property type="match status" value="1"/>
</dbReference>
<name>A0AAN6S039_9PEZI</name>
<dbReference type="GO" id="GO:0020037">
    <property type="term" value="F:heme binding"/>
    <property type="evidence" value="ECO:0007669"/>
    <property type="project" value="InterPro"/>
</dbReference>
<sequence>MLPLVLGLGTAYFVVRSLYRVFFHPLSHIPGPKVAAISHAYEFYHDVIRGGMYIWEVEKMHEKYGPVVRINPREVHIKDPHFYDEVYAPASRKRDKDGHFVGVFGFPLSMIATVGHEQHRARRALLNAFFSKKSVQALAESVLQEQEAKLVARLAGAHAAGEVLRLDDAYAALTADTIAQYSWGRSSGFLDDPAFKNDIRAALDEISELVHVARFFPILTRLSRALPRGLLRRLRPAATAVLDMQDMVTQSSTGEKAAGTRGTVFDALRDERVPPQERSADRLEQEGLILVVAGTETTARTLTVASYHLFTNRPLLLRLRDEIRTVMPTPDTEASWSRLEQLPYLNAVVNEAIRLSFGPIFRSTRVAPTEPLTYKNLVIPPGTPVSMSTYFVHMDPEIFPDPASFKPERWIESRGQHLTKFITAFSRGSRNCLGMNLAYAELYLTLAAMIRRFDIELVETGPEDIRIEREMGIGQPRKGDFSVQAKITKILTE</sequence>
<dbReference type="CDD" id="cd11062">
    <property type="entry name" value="CYP58-like"/>
    <property type="match status" value="1"/>
</dbReference>
<dbReference type="Proteomes" id="UP001303473">
    <property type="component" value="Unassembled WGS sequence"/>
</dbReference>
<organism evidence="10 11">
    <name type="scientific">Diplogelasinospora grovesii</name>
    <dbReference type="NCBI Taxonomy" id="303347"/>
    <lineage>
        <taxon>Eukaryota</taxon>
        <taxon>Fungi</taxon>
        <taxon>Dikarya</taxon>
        <taxon>Ascomycota</taxon>
        <taxon>Pezizomycotina</taxon>
        <taxon>Sordariomycetes</taxon>
        <taxon>Sordariomycetidae</taxon>
        <taxon>Sordariales</taxon>
        <taxon>Diplogelasinosporaceae</taxon>
        <taxon>Diplogelasinospora</taxon>
    </lineage>
</organism>
<dbReference type="GO" id="GO:0004497">
    <property type="term" value="F:monooxygenase activity"/>
    <property type="evidence" value="ECO:0007669"/>
    <property type="project" value="UniProtKB-KW"/>
</dbReference>
<comment type="cofactor">
    <cofactor evidence="1 8">
        <name>heme</name>
        <dbReference type="ChEBI" id="CHEBI:30413"/>
    </cofactor>
</comment>
<dbReference type="InterPro" id="IPR036396">
    <property type="entry name" value="Cyt_P450_sf"/>
</dbReference>
<keyword evidence="11" id="KW-1185">Reference proteome</keyword>
<dbReference type="PROSITE" id="PS00086">
    <property type="entry name" value="CYTOCHROME_P450"/>
    <property type="match status" value="1"/>
</dbReference>
<evidence type="ECO:0000256" key="1">
    <source>
        <dbReference type="ARBA" id="ARBA00001971"/>
    </source>
</evidence>
<dbReference type="PANTHER" id="PTHR24305">
    <property type="entry name" value="CYTOCHROME P450"/>
    <property type="match status" value="1"/>
</dbReference>
<reference evidence="11" key="1">
    <citation type="journal article" date="2023" name="Mol. Phylogenet. Evol.">
        <title>Genome-scale phylogeny and comparative genomics of the fungal order Sordariales.</title>
        <authorList>
            <person name="Hensen N."/>
            <person name="Bonometti L."/>
            <person name="Westerberg I."/>
            <person name="Brannstrom I.O."/>
            <person name="Guillou S."/>
            <person name="Cros-Aarteil S."/>
            <person name="Calhoun S."/>
            <person name="Haridas S."/>
            <person name="Kuo A."/>
            <person name="Mondo S."/>
            <person name="Pangilinan J."/>
            <person name="Riley R."/>
            <person name="LaButti K."/>
            <person name="Andreopoulos B."/>
            <person name="Lipzen A."/>
            <person name="Chen C."/>
            <person name="Yan M."/>
            <person name="Daum C."/>
            <person name="Ng V."/>
            <person name="Clum A."/>
            <person name="Steindorff A."/>
            <person name="Ohm R.A."/>
            <person name="Martin F."/>
            <person name="Silar P."/>
            <person name="Natvig D.O."/>
            <person name="Lalanne C."/>
            <person name="Gautier V."/>
            <person name="Ament-Velasquez S.L."/>
            <person name="Kruys A."/>
            <person name="Hutchinson M.I."/>
            <person name="Powell A.J."/>
            <person name="Barry K."/>
            <person name="Miller A.N."/>
            <person name="Grigoriev I.V."/>
            <person name="Debuchy R."/>
            <person name="Gladieux P."/>
            <person name="Hiltunen Thoren M."/>
            <person name="Johannesson H."/>
        </authorList>
    </citation>
    <scope>NUCLEOTIDE SEQUENCE [LARGE SCALE GENOMIC DNA]</scope>
    <source>
        <strain evidence="11">CBS 340.73</strain>
    </source>
</reference>
<evidence type="ECO:0000256" key="7">
    <source>
        <dbReference type="ARBA" id="ARBA00023033"/>
    </source>
</evidence>
<keyword evidence="6 8" id="KW-0408">Iron</keyword>
<evidence type="ECO:0000313" key="11">
    <source>
        <dbReference type="Proteomes" id="UP001303473"/>
    </source>
</evidence>
<dbReference type="GO" id="GO:0005506">
    <property type="term" value="F:iron ion binding"/>
    <property type="evidence" value="ECO:0007669"/>
    <property type="project" value="InterPro"/>
</dbReference>
<evidence type="ECO:0000256" key="9">
    <source>
        <dbReference type="RuleBase" id="RU000461"/>
    </source>
</evidence>
<dbReference type="PRINTS" id="PR00385">
    <property type="entry name" value="P450"/>
</dbReference>
<dbReference type="InterPro" id="IPR001128">
    <property type="entry name" value="Cyt_P450"/>
</dbReference>
<comment type="caution">
    <text evidence="10">The sequence shown here is derived from an EMBL/GenBank/DDBJ whole genome shotgun (WGS) entry which is preliminary data.</text>
</comment>
<comment type="similarity">
    <text evidence="2 9">Belongs to the cytochrome P450 family.</text>
</comment>
<dbReference type="PRINTS" id="PR00463">
    <property type="entry name" value="EP450I"/>
</dbReference>
<evidence type="ECO:0000256" key="4">
    <source>
        <dbReference type="ARBA" id="ARBA00022723"/>
    </source>
</evidence>
<evidence type="ECO:0000256" key="3">
    <source>
        <dbReference type="ARBA" id="ARBA00022617"/>
    </source>
</evidence>
<dbReference type="EMBL" id="MU853890">
    <property type="protein sequence ID" value="KAK3936257.1"/>
    <property type="molecule type" value="Genomic_DNA"/>
</dbReference>
<protein>
    <submittedName>
        <fullName evidence="10">Cytochrome P450</fullName>
    </submittedName>
</protein>
<keyword evidence="3 8" id="KW-0349">Heme</keyword>
<evidence type="ECO:0000256" key="2">
    <source>
        <dbReference type="ARBA" id="ARBA00010617"/>
    </source>
</evidence>
<proteinExistence type="inferred from homology"/>
<dbReference type="GO" id="GO:0016705">
    <property type="term" value="F:oxidoreductase activity, acting on paired donors, with incorporation or reduction of molecular oxygen"/>
    <property type="evidence" value="ECO:0007669"/>
    <property type="project" value="InterPro"/>
</dbReference>
<dbReference type="PANTHER" id="PTHR24305:SF157">
    <property type="entry name" value="N-ACETYLTRYPTOPHAN 6-HYDROXYLASE IVOC-RELATED"/>
    <property type="match status" value="1"/>
</dbReference>